<protein>
    <recommendedName>
        <fullName evidence="4">Structural maintenance of chromosomes protein 5</fullName>
    </recommendedName>
</protein>
<evidence type="ECO:0000256" key="7">
    <source>
        <dbReference type="ARBA" id="ARBA00022840"/>
    </source>
</evidence>
<keyword evidence="8 10" id="KW-0175">Coiled coil</keyword>
<keyword evidence="5" id="KW-0158">Chromosome</keyword>
<evidence type="ECO:0000259" key="12">
    <source>
        <dbReference type="Pfam" id="PF02463"/>
    </source>
</evidence>
<keyword evidence="14" id="KW-1185">Reference proteome</keyword>
<dbReference type="EMBL" id="VICG01000008">
    <property type="protein sequence ID" value="KAA8569342.1"/>
    <property type="molecule type" value="Genomic_DNA"/>
</dbReference>
<dbReference type="SUPFAM" id="SSF52540">
    <property type="entry name" value="P-loop containing nucleoside triphosphate hydrolases"/>
    <property type="match status" value="2"/>
</dbReference>
<organism evidence="13 14">
    <name type="scientific">Monilinia fructicola</name>
    <name type="common">Brown rot fungus</name>
    <name type="synonym">Ciboria fructicola</name>
    <dbReference type="NCBI Taxonomy" id="38448"/>
    <lineage>
        <taxon>Eukaryota</taxon>
        <taxon>Fungi</taxon>
        <taxon>Dikarya</taxon>
        <taxon>Ascomycota</taxon>
        <taxon>Pezizomycotina</taxon>
        <taxon>Leotiomycetes</taxon>
        <taxon>Helotiales</taxon>
        <taxon>Sclerotiniaceae</taxon>
        <taxon>Monilinia</taxon>
    </lineage>
</organism>
<dbReference type="Pfam" id="PF02463">
    <property type="entry name" value="SMC_N"/>
    <property type="match status" value="1"/>
</dbReference>
<dbReference type="PANTHER" id="PTHR45916:SF1">
    <property type="entry name" value="STRUCTURAL MAINTENANCE OF CHROMOSOMES PROTEIN 5"/>
    <property type="match status" value="1"/>
</dbReference>
<evidence type="ECO:0000256" key="8">
    <source>
        <dbReference type="ARBA" id="ARBA00023054"/>
    </source>
</evidence>
<feature type="compositionally biased region" description="Polar residues" evidence="11">
    <location>
        <begin position="66"/>
        <end position="75"/>
    </location>
</feature>
<evidence type="ECO:0000256" key="3">
    <source>
        <dbReference type="ARBA" id="ARBA00010171"/>
    </source>
</evidence>
<dbReference type="Gene3D" id="3.40.50.300">
    <property type="entry name" value="P-loop containing nucleotide triphosphate hydrolases"/>
    <property type="match status" value="2"/>
</dbReference>
<evidence type="ECO:0000256" key="4">
    <source>
        <dbReference type="ARBA" id="ARBA00018687"/>
    </source>
</evidence>
<dbReference type="InterPro" id="IPR027417">
    <property type="entry name" value="P-loop_NTPase"/>
</dbReference>
<comment type="subcellular location">
    <subcellularLocation>
        <location evidence="2">Chromosome</location>
    </subcellularLocation>
    <subcellularLocation>
        <location evidence="1">Nucleus</location>
    </subcellularLocation>
</comment>
<dbReference type="GO" id="GO:0005524">
    <property type="term" value="F:ATP binding"/>
    <property type="evidence" value="ECO:0007669"/>
    <property type="project" value="UniProtKB-KW"/>
</dbReference>
<dbReference type="Proteomes" id="UP000322873">
    <property type="component" value="Unassembled WGS sequence"/>
</dbReference>
<dbReference type="GO" id="GO:0016887">
    <property type="term" value="F:ATP hydrolysis activity"/>
    <property type="evidence" value="ECO:0007669"/>
    <property type="project" value="InterPro"/>
</dbReference>
<keyword evidence="7" id="KW-0067">ATP-binding</keyword>
<evidence type="ECO:0000256" key="11">
    <source>
        <dbReference type="SAM" id="MobiDB-lite"/>
    </source>
</evidence>
<evidence type="ECO:0000256" key="2">
    <source>
        <dbReference type="ARBA" id="ARBA00004286"/>
    </source>
</evidence>
<comment type="caution">
    <text evidence="13">The sequence shown here is derived from an EMBL/GenBank/DDBJ whole genome shotgun (WGS) entry which is preliminary data.</text>
</comment>
<evidence type="ECO:0000256" key="1">
    <source>
        <dbReference type="ARBA" id="ARBA00004123"/>
    </source>
</evidence>
<dbReference type="GO" id="GO:0005634">
    <property type="term" value="C:nucleus"/>
    <property type="evidence" value="ECO:0007669"/>
    <property type="project" value="UniProtKB-SubCell"/>
</dbReference>
<feature type="coiled-coil region" evidence="10">
    <location>
        <begin position="431"/>
        <end position="479"/>
    </location>
</feature>
<feature type="domain" description="RecF/RecN/SMC N-terminal" evidence="12">
    <location>
        <begin position="85"/>
        <end position="1086"/>
    </location>
</feature>
<evidence type="ECO:0000256" key="9">
    <source>
        <dbReference type="ARBA" id="ARBA00023242"/>
    </source>
</evidence>
<dbReference type="AlphaFoldDB" id="A0A5M9JNH4"/>
<dbReference type="PANTHER" id="PTHR45916">
    <property type="entry name" value="STRUCTURAL MAINTENANCE OF CHROMOSOMES PROTEIN 5"/>
    <property type="match status" value="1"/>
</dbReference>
<evidence type="ECO:0000313" key="14">
    <source>
        <dbReference type="Proteomes" id="UP000322873"/>
    </source>
</evidence>
<dbReference type="Gene3D" id="1.10.287.1490">
    <property type="match status" value="1"/>
</dbReference>
<dbReference type="FunFam" id="3.40.50.300:FF:001301">
    <property type="entry name" value="Structural maintenance of chromosomes 5"/>
    <property type="match status" value="1"/>
</dbReference>
<feature type="coiled-coil region" evidence="10">
    <location>
        <begin position="236"/>
        <end position="393"/>
    </location>
</feature>
<feature type="coiled-coil region" evidence="10">
    <location>
        <begin position="760"/>
        <end position="871"/>
    </location>
</feature>
<evidence type="ECO:0000313" key="13">
    <source>
        <dbReference type="EMBL" id="KAA8569342.1"/>
    </source>
</evidence>
<evidence type="ECO:0000256" key="10">
    <source>
        <dbReference type="SAM" id="Coils"/>
    </source>
</evidence>
<evidence type="ECO:0000256" key="5">
    <source>
        <dbReference type="ARBA" id="ARBA00022454"/>
    </source>
</evidence>
<comment type="similarity">
    <text evidence="3">Belongs to the SMC family. SMC5 subfamily.</text>
</comment>
<accession>A0A5M9JNH4</accession>
<dbReference type="VEuPathDB" id="FungiDB:MFRU_004g01530"/>
<feature type="region of interest" description="Disordered" evidence="11">
    <location>
        <begin position="1"/>
        <end position="75"/>
    </location>
</feature>
<gene>
    <name evidence="13" type="ORF">EYC84_000994</name>
</gene>
<dbReference type="GO" id="GO:0030915">
    <property type="term" value="C:Smc5-Smc6 complex"/>
    <property type="evidence" value="ECO:0007669"/>
    <property type="project" value="TreeGrafter"/>
</dbReference>
<feature type="compositionally biased region" description="Basic residues" evidence="11">
    <location>
        <begin position="1"/>
        <end position="12"/>
    </location>
</feature>
<keyword evidence="6" id="KW-0547">Nucleotide-binding</keyword>
<evidence type="ECO:0000256" key="6">
    <source>
        <dbReference type="ARBA" id="ARBA00022741"/>
    </source>
</evidence>
<reference evidence="13 14" key="1">
    <citation type="submission" date="2019-06" db="EMBL/GenBank/DDBJ databases">
        <title>Genome Sequence of the Brown Rot Fungal Pathogen Monilinia fructicola.</title>
        <authorList>
            <person name="De Miccolis Angelini R.M."/>
            <person name="Landi L."/>
            <person name="Abate D."/>
            <person name="Pollastro S."/>
            <person name="Romanazzi G."/>
            <person name="Faretra F."/>
        </authorList>
    </citation>
    <scope>NUCLEOTIDE SEQUENCE [LARGE SCALE GENOMIC DNA]</scope>
    <source>
        <strain evidence="13 14">Mfrc123</strain>
    </source>
</reference>
<dbReference type="GO" id="GO:0003697">
    <property type="term" value="F:single-stranded DNA binding"/>
    <property type="evidence" value="ECO:0007669"/>
    <property type="project" value="TreeGrafter"/>
</dbReference>
<keyword evidence="9" id="KW-0539">Nucleus</keyword>
<proteinExistence type="inferred from homology"/>
<dbReference type="GO" id="GO:0000724">
    <property type="term" value="P:double-strand break repair via homologous recombination"/>
    <property type="evidence" value="ECO:0007669"/>
    <property type="project" value="TreeGrafter"/>
</dbReference>
<dbReference type="InterPro" id="IPR003395">
    <property type="entry name" value="RecF/RecN/SMC_N"/>
</dbReference>
<feature type="coiled-coil region" evidence="10">
    <location>
        <begin position="694"/>
        <end position="721"/>
    </location>
</feature>
<name>A0A5M9JNH4_MONFR</name>
<sequence>MRPGIPRRRRRSRTEFDDDDGSSGNPTPAHSAKRARTLHYESEDEIPIPDPPASSSEENARGNIERNPNTATITSGRSKFAPGAIVRVKLENFVTYESAEFFPGSNLNMVIGPNGTGKSSLVCALCLGLGSSPKNLGRADKLGEFVKHGSKDAFIEIELQKRSSESENHLIRTRIIKDGNNWEFWINNKRTSHKNVLALVRGFSIQIDNLCQFLPQDKVSEFAALTPVELLHHTQRAVAAQEMLDWHDELKNLRREEKSKLMQLDQDKEQLKNLERRQEGLRPEMQKLEERIQIEKDLEKLRKSIPFVEYRSARLRHQECKEEKKEATRRFRSLESQVEPTRKLVNEKDSLEKNLSKIVSNRKENLRFAEEAADDLLKKIDGWDEKIEDCNRRVTAVQAAEEKRKKDLAKVKRTILDLEARLREPEIEFNAAEYNQRIRAIEQEIKAIRGRVKELQESLKELKNKGRDLRAEQERAKQALADFDSQAGKQINKIAQQSRDTAAAWKWVQDNQDKFEKEVYGPPLITCSVKDPRYTDAIESLFHQSNMLTITAQTQADYNRLNDQFHSAEMKLAEVRIQTSTQTLAETIGRPAATVAQLNSFGLEGWAIDFIDAPEPVLAMLCNDIRAHKTAITLKDITEEQYERIIRSGITSFISKSTYYKITTRREYNASSTQTTGINRARFFVNAAVDTSGRRVIEENLAELNRKFESMKKESEAITDEIQKFTNSEVPKKDEMETIKSEKELKQKAHGERRALPGLLAREKETLERLEKSSSESRAEVQSILKEQDIASLKKGEQVMKHVEQINHIIACSEELDEAEVRRIEAESDTRALQERNRDIFENLAVERTRLEKIEQQAKTATETARTALGRCRELRKEAEEKGDTESIEYFSDIPQEKTVENLLHEIGSVEHKLNYIEANNPNAIRDFEKRQAEIGRLSARIAGTEDELADVAAKVTEIMKKWEPRLDSLIAQISEAFSHNFEQIGCAGEVGVYKEEDFEKWAIEIKVKFRENETLQLLDKHRQSGGERSVSTIFYLMSLQSLARSPFRVVDEINQGMDPRNERMVHGRMVEIACQEHDSQYFLITPKLLHDLKYHPRMKVLVIVSGEYMPEDHTNFSVKGTLNIRRRMRGIAAA</sequence>